<protein>
    <submittedName>
        <fullName evidence="3">Calcineurin-like phosphoesterase domain, ApaH type,Calcineurin-like phosphoesterase,Metallo-dependent</fullName>
    </submittedName>
</protein>
<dbReference type="PANTHER" id="PTHR12905:SF0">
    <property type="entry name" value="CALCINEURIN-LIKE PHOSPHOESTERASE DOMAIN-CONTAINING PROTEIN"/>
    <property type="match status" value="1"/>
</dbReference>
<dbReference type="InterPro" id="IPR024201">
    <property type="entry name" value="Calcineurin-like_Pesterase"/>
</dbReference>
<dbReference type="InterPro" id="IPR051693">
    <property type="entry name" value="UPF0046_metallophosphoest"/>
</dbReference>
<dbReference type="PIRSF" id="PIRSF035808">
    <property type="entry name" value="Pdiesterase_Brain_239"/>
    <property type="match status" value="1"/>
</dbReference>
<dbReference type="PANTHER" id="PTHR12905">
    <property type="entry name" value="METALLOPHOSPHOESTERASE"/>
    <property type="match status" value="1"/>
</dbReference>
<dbReference type="InterPro" id="IPR029052">
    <property type="entry name" value="Metallo-depent_PP-like"/>
</dbReference>
<gene>
    <name evidence="3" type="ORF">CINCED_3A004297</name>
</gene>
<reference evidence="3 4" key="1">
    <citation type="submission" date="2019-08" db="EMBL/GenBank/DDBJ databases">
        <authorList>
            <person name="Alioto T."/>
            <person name="Alioto T."/>
            <person name="Gomez Garrido J."/>
        </authorList>
    </citation>
    <scope>NUCLEOTIDE SEQUENCE [LARGE SCALE GENOMIC DNA]</scope>
</reference>
<dbReference type="Pfam" id="PF00149">
    <property type="entry name" value="Metallophos"/>
    <property type="match status" value="1"/>
</dbReference>
<accession>A0A5E4MP28</accession>
<dbReference type="AlphaFoldDB" id="A0A5E4MP28"/>
<evidence type="ECO:0000259" key="2">
    <source>
        <dbReference type="Pfam" id="PF00149"/>
    </source>
</evidence>
<dbReference type="SUPFAM" id="SSF56300">
    <property type="entry name" value="Metallo-dependent phosphatases"/>
    <property type="match status" value="1"/>
</dbReference>
<dbReference type="CDD" id="cd07379">
    <property type="entry name" value="MPP_239FB"/>
    <property type="match status" value="1"/>
</dbReference>
<comment type="similarity">
    <text evidence="1">Belongs to the UPF0046 family.</text>
</comment>
<evidence type="ECO:0000313" key="3">
    <source>
        <dbReference type="EMBL" id="VVC33416.1"/>
    </source>
</evidence>
<dbReference type="Gene3D" id="3.60.21.10">
    <property type="match status" value="1"/>
</dbReference>
<feature type="domain" description="Calcineurin-like phosphoesterase" evidence="2">
    <location>
        <begin position="60"/>
        <end position="257"/>
    </location>
</feature>
<dbReference type="Proteomes" id="UP000325440">
    <property type="component" value="Unassembled WGS sequence"/>
</dbReference>
<dbReference type="GO" id="GO:0016787">
    <property type="term" value="F:hydrolase activity"/>
    <property type="evidence" value="ECO:0007669"/>
    <property type="project" value="InterPro"/>
</dbReference>
<keyword evidence="4" id="KW-1185">Reference proteome</keyword>
<dbReference type="InterPro" id="IPR004843">
    <property type="entry name" value="Calcineurin-like_PHP"/>
</dbReference>
<proteinExistence type="inferred from homology"/>
<sequence length="301" mass="33996">MMFLSKLFNNMNCTSSNSCIEVHPLTNDPTSVWDIIKKSQKVLKIQPPLPKGPVGVNKVRVVCMSDTHSKTHLMKHEVPFGDIFIHAGDFTKCGEMEEVKQFNEWLGLLPHAYKIVIAGNHELSFDPKFTYDGNEISSFGYENDLISNIMEQKDNKKYLTNCIYLEDSMIECYGLKIYGSPWQPVYGGWAFNIPRGQPCLDKWNQIPDGIDILVTHSPPLGHGDHCYSGVRAGCVELLSTVQNRVKPKYHIFGHVHEDYGITTDGQIVYINASTCNLQYLPNNQPIIFDIPLPKGFTKTSP</sequence>
<organism evidence="3 4">
    <name type="scientific">Cinara cedri</name>
    <dbReference type="NCBI Taxonomy" id="506608"/>
    <lineage>
        <taxon>Eukaryota</taxon>
        <taxon>Metazoa</taxon>
        <taxon>Ecdysozoa</taxon>
        <taxon>Arthropoda</taxon>
        <taxon>Hexapoda</taxon>
        <taxon>Insecta</taxon>
        <taxon>Pterygota</taxon>
        <taxon>Neoptera</taxon>
        <taxon>Paraneoptera</taxon>
        <taxon>Hemiptera</taxon>
        <taxon>Sternorrhyncha</taxon>
        <taxon>Aphidomorpha</taxon>
        <taxon>Aphidoidea</taxon>
        <taxon>Aphididae</taxon>
        <taxon>Lachninae</taxon>
        <taxon>Cinara</taxon>
    </lineage>
</organism>
<evidence type="ECO:0000256" key="1">
    <source>
        <dbReference type="ARBA" id="ARBA00007993"/>
    </source>
</evidence>
<name>A0A5E4MP28_9HEMI</name>
<evidence type="ECO:0000313" key="4">
    <source>
        <dbReference type="Proteomes" id="UP000325440"/>
    </source>
</evidence>
<dbReference type="EMBL" id="CABPRJ010000968">
    <property type="protein sequence ID" value="VVC33416.1"/>
    <property type="molecule type" value="Genomic_DNA"/>
</dbReference>
<dbReference type="OrthoDB" id="630188at2759"/>